<dbReference type="Proteomes" id="UP000261032">
    <property type="component" value="Unassembled WGS sequence"/>
</dbReference>
<gene>
    <name evidence="2" type="ORF">DXB93_17140</name>
</gene>
<dbReference type="AlphaFoldDB" id="A0A3E3E9C4"/>
<sequence>MKNLNILKTFAINIVVISLLCAFCFPINAVNALTNYTENKENRSIETLTITADQGLGGDMGYVTCKVIVNYNIQARTYKVAGVTVTPHFSSSQPLLTMIGNPTTTPDSGGLITNGYVTVHYKFGIMFTDYKWSKSCKVYL</sequence>
<keyword evidence="1" id="KW-0732">Signal</keyword>
<feature type="signal peptide" evidence="1">
    <location>
        <begin position="1"/>
        <end position="29"/>
    </location>
</feature>
<name>A0A3E3E9C4_9FIRM</name>
<accession>A0A3E3E9C4</accession>
<feature type="chain" id="PRO_5039656116" evidence="1">
    <location>
        <begin position="30"/>
        <end position="140"/>
    </location>
</feature>
<evidence type="ECO:0000313" key="2">
    <source>
        <dbReference type="EMBL" id="RGD78680.1"/>
    </source>
</evidence>
<organism evidence="2">
    <name type="scientific">Thomasclavelia ramosa</name>
    <dbReference type="NCBI Taxonomy" id="1547"/>
    <lineage>
        <taxon>Bacteria</taxon>
        <taxon>Bacillati</taxon>
        <taxon>Bacillota</taxon>
        <taxon>Erysipelotrichia</taxon>
        <taxon>Erysipelotrichales</taxon>
        <taxon>Coprobacillaceae</taxon>
        <taxon>Thomasclavelia</taxon>
    </lineage>
</organism>
<dbReference type="EMBL" id="QUSL01000045">
    <property type="protein sequence ID" value="RGD78680.1"/>
    <property type="molecule type" value="Genomic_DNA"/>
</dbReference>
<protein>
    <submittedName>
        <fullName evidence="2">Uncharacterized protein</fullName>
    </submittedName>
</protein>
<evidence type="ECO:0000256" key="1">
    <source>
        <dbReference type="SAM" id="SignalP"/>
    </source>
</evidence>
<comment type="caution">
    <text evidence="2">The sequence shown here is derived from an EMBL/GenBank/DDBJ whole genome shotgun (WGS) entry which is preliminary data.</text>
</comment>
<proteinExistence type="predicted"/>
<reference evidence="2" key="1">
    <citation type="submission" date="2018-08" db="EMBL/GenBank/DDBJ databases">
        <title>A genome reference for cultivated species of the human gut microbiota.</title>
        <authorList>
            <person name="Zou Y."/>
            <person name="Xue W."/>
            <person name="Luo G."/>
        </authorList>
    </citation>
    <scope>NUCLEOTIDE SEQUENCE [LARGE SCALE GENOMIC DNA]</scope>
    <source>
        <strain evidence="2">OM06-4</strain>
    </source>
</reference>
<dbReference type="RefSeq" id="WP_117582544.1">
    <property type="nucleotide sequence ID" value="NZ_QUSL01000045.1"/>
</dbReference>